<sequence>MEPVFCDSYDTFTVAVINTGAEAFTIRTIGLMVADKALRWTPDTGPAGVVLLYEAPLSLKQKFRRLLRRLARRGKPKMLPTFGNPYTDYEKERDSNHYVPAGPELPARIEPNDVKLWTYHNHLLRTIPRGARVVAFADRYKAFRLWPRGHRSIVRRTESERSVSREGTTFKPPPQGNIPPPQRIQPRQ</sequence>
<protein>
    <submittedName>
        <fullName evidence="2">Uncharacterized protein</fullName>
    </submittedName>
</protein>
<evidence type="ECO:0000313" key="3">
    <source>
        <dbReference type="Proteomes" id="UP000467249"/>
    </source>
</evidence>
<dbReference type="Proteomes" id="UP000467249">
    <property type="component" value="Chromosome"/>
</dbReference>
<keyword evidence="3" id="KW-1185">Reference proteome</keyword>
<gene>
    <name evidence="2" type="ORF">MANY_07720</name>
</gene>
<proteinExistence type="predicted"/>
<evidence type="ECO:0000313" key="2">
    <source>
        <dbReference type="EMBL" id="BBZ75435.1"/>
    </source>
</evidence>
<evidence type="ECO:0000256" key="1">
    <source>
        <dbReference type="SAM" id="MobiDB-lite"/>
    </source>
</evidence>
<organism evidence="2 3">
    <name type="scientific">Mycolicibacterium anyangense</name>
    <dbReference type="NCBI Taxonomy" id="1431246"/>
    <lineage>
        <taxon>Bacteria</taxon>
        <taxon>Bacillati</taxon>
        <taxon>Actinomycetota</taxon>
        <taxon>Actinomycetes</taxon>
        <taxon>Mycobacteriales</taxon>
        <taxon>Mycobacteriaceae</taxon>
        <taxon>Mycolicibacterium</taxon>
    </lineage>
</organism>
<dbReference type="KEGG" id="many:MANY_07720"/>
<name>A0A6N4W423_9MYCO</name>
<dbReference type="EMBL" id="AP022620">
    <property type="protein sequence ID" value="BBZ75435.1"/>
    <property type="molecule type" value="Genomic_DNA"/>
</dbReference>
<accession>A0A6N4W423</accession>
<reference evidence="2 3" key="1">
    <citation type="journal article" date="2019" name="Emerg. Microbes Infect.">
        <title>Comprehensive subspecies identification of 175 nontuberculous mycobacteria species based on 7547 genomic profiles.</title>
        <authorList>
            <person name="Matsumoto Y."/>
            <person name="Kinjo T."/>
            <person name="Motooka D."/>
            <person name="Nabeya D."/>
            <person name="Jung N."/>
            <person name="Uechi K."/>
            <person name="Horii T."/>
            <person name="Iida T."/>
            <person name="Fujita J."/>
            <person name="Nakamura S."/>
        </authorList>
    </citation>
    <scope>NUCLEOTIDE SEQUENCE [LARGE SCALE GENOMIC DNA]</scope>
    <source>
        <strain evidence="2 3">JCM 30275</strain>
    </source>
</reference>
<dbReference type="AlphaFoldDB" id="A0A6N4W423"/>
<feature type="region of interest" description="Disordered" evidence="1">
    <location>
        <begin position="156"/>
        <end position="188"/>
    </location>
</feature>
<feature type="compositionally biased region" description="Pro residues" evidence="1">
    <location>
        <begin position="171"/>
        <end position="188"/>
    </location>
</feature>